<comment type="catalytic activity">
    <reaction evidence="1">
        <text>RX + glutathione = an S-substituted glutathione + a halide anion + H(+)</text>
        <dbReference type="Rhea" id="RHEA:16437"/>
        <dbReference type="ChEBI" id="CHEBI:15378"/>
        <dbReference type="ChEBI" id="CHEBI:16042"/>
        <dbReference type="ChEBI" id="CHEBI:17792"/>
        <dbReference type="ChEBI" id="CHEBI:57925"/>
        <dbReference type="ChEBI" id="CHEBI:90779"/>
        <dbReference type="EC" id="2.5.1.18"/>
    </reaction>
</comment>
<dbReference type="GO" id="GO:0004364">
    <property type="term" value="F:glutathione transferase activity"/>
    <property type="evidence" value="ECO:0007669"/>
    <property type="project" value="UniProtKB-UniRule"/>
</dbReference>
<protein>
    <recommendedName>
        <fullName evidence="1">Glutathione S-transferase</fullName>
        <ecNumber evidence="1">2.5.1.18</ecNumber>
    </recommendedName>
</protein>
<dbReference type="InterPro" id="IPR004045">
    <property type="entry name" value="Glutathione_S-Trfase_N"/>
</dbReference>
<feature type="domain" description="GST N-terminal" evidence="2">
    <location>
        <begin position="7"/>
        <end position="86"/>
    </location>
</feature>
<evidence type="ECO:0000313" key="3">
    <source>
        <dbReference type="EMBL" id="CAD1818805.1"/>
    </source>
</evidence>
<proteinExistence type="inferred from homology"/>
<comment type="function">
    <text evidence="1">Is involved in the conjugation of reduced glutathione to a wide number of exogenous and endogenous hydrophobic electrophiles.</text>
</comment>
<keyword evidence="1" id="KW-0808">Transferase</keyword>
<dbReference type="EMBL" id="LR862139">
    <property type="protein sequence ID" value="CAD1818805.1"/>
    <property type="molecule type" value="Genomic_DNA"/>
</dbReference>
<keyword evidence="1" id="KW-0963">Cytoplasm</keyword>
<dbReference type="GO" id="GO:0005829">
    <property type="term" value="C:cytosol"/>
    <property type="evidence" value="ECO:0007669"/>
    <property type="project" value="UniProtKB-SubCell"/>
</dbReference>
<reference evidence="3" key="1">
    <citation type="submission" date="2020-07" db="EMBL/GenBank/DDBJ databases">
        <authorList>
            <person name="Lin J."/>
        </authorList>
    </citation>
    <scope>NUCLEOTIDE SEQUENCE</scope>
</reference>
<dbReference type="Pfam" id="PF02798">
    <property type="entry name" value="GST_N"/>
    <property type="match status" value="1"/>
</dbReference>
<dbReference type="InterPro" id="IPR045073">
    <property type="entry name" value="Omega/Tau-like"/>
</dbReference>
<accession>A0A6V7NJN0</accession>
<dbReference type="GO" id="GO:0006749">
    <property type="term" value="P:glutathione metabolic process"/>
    <property type="evidence" value="ECO:0007669"/>
    <property type="project" value="TreeGrafter"/>
</dbReference>
<evidence type="ECO:0000259" key="2">
    <source>
        <dbReference type="PROSITE" id="PS50404"/>
    </source>
</evidence>
<organism evidence="3">
    <name type="scientific">Ananas comosus var. bracteatus</name>
    <name type="common">red pineapple</name>
    <dbReference type="NCBI Taxonomy" id="296719"/>
    <lineage>
        <taxon>Eukaryota</taxon>
        <taxon>Viridiplantae</taxon>
        <taxon>Streptophyta</taxon>
        <taxon>Embryophyta</taxon>
        <taxon>Tracheophyta</taxon>
        <taxon>Spermatophyta</taxon>
        <taxon>Magnoliopsida</taxon>
        <taxon>Liliopsida</taxon>
        <taxon>Poales</taxon>
        <taxon>Bromeliaceae</taxon>
        <taxon>Bromelioideae</taxon>
        <taxon>Ananas</taxon>
    </lineage>
</organism>
<dbReference type="SUPFAM" id="SSF52833">
    <property type="entry name" value="Thioredoxin-like"/>
    <property type="match status" value="1"/>
</dbReference>
<dbReference type="PANTHER" id="PTHR11260:SF773">
    <property type="entry name" value="GLUTATHIONE S-TRANSFERASE U26"/>
    <property type="match status" value="1"/>
</dbReference>
<dbReference type="InterPro" id="IPR036249">
    <property type="entry name" value="Thioredoxin-like_sf"/>
</dbReference>
<dbReference type="Gene3D" id="1.20.1050.10">
    <property type="match status" value="1"/>
</dbReference>
<dbReference type="PROSITE" id="PS50404">
    <property type="entry name" value="GST_NTER"/>
    <property type="match status" value="1"/>
</dbReference>
<comment type="similarity">
    <text evidence="1">Belongs to the GST superfamily.</text>
</comment>
<sequence length="121" mass="13707">MASRDKESVTLFGCTIKPFLHGVQIALNLKNVAYEFVDEAAGAQSELLVRSNPVYKLIPVLIHNYRPICESIMIVEYIDEVWGTGTESSSILPFDPYDRASARFWASYIDDKVGLKFYSKH</sequence>
<dbReference type="Gene3D" id="3.40.30.10">
    <property type="entry name" value="Glutaredoxin"/>
    <property type="match status" value="1"/>
</dbReference>
<evidence type="ECO:0000256" key="1">
    <source>
        <dbReference type="RuleBase" id="RU369102"/>
    </source>
</evidence>
<dbReference type="PANTHER" id="PTHR11260">
    <property type="entry name" value="GLUTATHIONE S-TRANSFERASE, GST, SUPERFAMILY, GST DOMAIN CONTAINING"/>
    <property type="match status" value="1"/>
</dbReference>
<dbReference type="AlphaFoldDB" id="A0A6V7NJN0"/>
<comment type="subcellular location">
    <subcellularLocation>
        <location evidence="1">Cytoplasm</location>
        <location evidence="1">Cytosol</location>
    </subcellularLocation>
</comment>
<name>A0A6V7NJN0_ANACO</name>
<dbReference type="CDD" id="cd03058">
    <property type="entry name" value="GST_N_Tau"/>
    <property type="match status" value="1"/>
</dbReference>
<dbReference type="EC" id="2.5.1.18" evidence="1"/>
<gene>
    <name evidence="3" type="ORF">CB5_LOCUS2016</name>
</gene>